<dbReference type="Gene3D" id="6.10.250.660">
    <property type="match status" value="2"/>
</dbReference>
<dbReference type="EMBL" id="BOPF01000002">
    <property type="protein sequence ID" value="GIJ43844.1"/>
    <property type="molecule type" value="Genomic_DNA"/>
</dbReference>
<proteinExistence type="inferred from homology"/>
<evidence type="ECO:0000256" key="8">
    <source>
        <dbReference type="ARBA" id="ARBA00031737"/>
    </source>
</evidence>
<comment type="subcellular location">
    <subcellularLocation>
        <location evidence="1">Cytoplasm</location>
    </subcellularLocation>
</comment>
<evidence type="ECO:0000256" key="5">
    <source>
        <dbReference type="ARBA" id="ARBA00022618"/>
    </source>
</evidence>
<dbReference type="NCBIfam" id="TIGR03544">
    <property type="entry name" value="DivI1A_domain"/>
    <property type="match status" value="2"/>
</dbReference>
<evidence type="ECO:0000256" key="6">
    <source>
        <dbReference type="ARBA" id="ARBA00023054"/>
    </source>
</evidence>
<sequence>MSGEMGLAACATIVLIICLFLLIRGRGSDDDDDAVPEPRIDARPAEAVRRGREHTFETLARRTDEITFRRPRMGRPGYEEDEVDAFLDEVIRACAEGVPLDPARVRGVSFRKSRIGRRGYDEDEVDVYLDEVEEAMRRLGGPT</sequence>
<dbReference type="PANTHER" id="PTHR35794">
    <property type="entry name" value="CELL DIVISION PROTEIN DIVIVA"/>
    <property type="match status" value="1"/>
</dbReference>
<protein>
    <recommendedName>
        <fullName evidence="3">Cell wall synthesis protein Wag31</fullName>
    </recommendedName>
    <alternativeName>
        <fullName evidence="8">Antigen 84</fullName>
    </alternativeName>
</protein>
<gene>
    <name evidence="9" type="ORF">Val02_07300</name>
</gene>
<dbReference type="Proteomes" id="UP000619260">
    <property type="component" value="Unassembled WGS sequence"/>
</dbReference>
<comment type="caution">
    <text evidence="9">The sequence shown here is derived from an EMBL/GenBank/DDBJ whole genome shotgun (WGS) entry which is preliminary data.</text>
</comment>
<evidence type="ECO:0000256" key="1">
    <source>
        <dbReference type="ARBA" id="ARBA00004496"/>
    </source>
</evidence>
<dbReference type="GO" id="GO:0051301">
    <property type="term" value="P:cell division"/>
    <property type="evidence" value="ECO:0007669"/>
    <property type="project" value="UniProtKB-KW"/>
</dbReference>
<evidence type="ECO:0000256" key="2">
    <source>
        <dbReference type="ARBA" id="ARBA00009008"/>
    </source>
</evidence>
<dbReference type="AlphaFoldDB" id="A0A8J3YEU4"/>
<keyword evidence="5" id="KW-0132">Cell division</keyword>
<evidence type="ECO:0000256" key="7">
    <source>
        <dbReference type="ARBA" id="ARBA00023306"/>
    </source>
</evidence>
<reference evidence="9" key="1">
    <citation type="submission" date="2021-01" db="EMBL/GenBank/DDBJ databases">
        <title>Whole genome shotgun sequence of Virgisporangium aliadipatigenens NBRC 105644.</title>
        <authorList>
            <person name="Komaki H."/>
            <person name="Tamura T."/>
        </authorList>
    </citation>
    <scope>NUCLEOTIDE SEQUENCE</scope>
    <source>
        <strain evidence="9">NBRC 105644</strain>
    </source>
</reference>
<accession>A0A8J3YEU4</accession>
<keyword evidence="4" id="KW-0963">Cytoplasm</keyword>
<organism evidence="9 10">
    <name type="scientific">Virgisporangium aliadipatigenens</name>
    <dbReference type="NCBI Taxonomy" id="741659"/>
    <lineage>
        <taxon>Bacteria</taxon>
        <taxon>Bacillati</taxon>
        <taxon>Actinomycetota</taxon>
        <taxon>Actinomycetes</taxon>
        <taxon>Micromonosporales</taxon>
        <taxon>Micromonosporaceae</taxon>
        <taxon>Virgisporangium</taxon>
    </lineage>
</organism>
<dbReference type="InterPro" id="IPR019933">
    <property type="entry name" value="DivIVA_domain"/>
</dbReference>
<evidence type="ECO:0000256" key="3">
    <source>
        <dbReference type="ARBA" id="ARBA00018787"/>
    </source>
</evidence>
<dbReference type="PANTHER" id="PTHR35794:SF2">
    <property type="entry name" value="CELL DIVISION PROTEIN DIVIVA"/>
    <property type="match status" value="1"/>
</dbReference>
<name>A0A8J3YEU4_9ACTN</name>
<comment type="similarity">
    <text evidence="2">Belongs to the DivIVA family.</text>
</comment>
<dbReference type="GO" id="GO:0005737">
    <property type="term" value="C:cytoplasm"/>
    <property type="evidence" value="ECO:0007669"/>
    <property type="project" value="UniProtKB-SubCell"/>
</dbReference>
<evidence type="ECO:0000313" key="10">
    <source>
        <dbReference type="Proteomes" id="UP000619260"/>
    </source>
</evidence>
<keyword evidence="7" id="KW-0131">Cell cycle</keyword>
<keyword evidence="10" id="KW-1185">Reference proteome</keyword>
<keyword evidence="6" id="KW-0175">Coiled coil</keyword>
<dbReference type="RefSeq" id="WP_203897381.1">
    <property type="nucleotide sequence ID" value="NZ_BOPF01000002.1"/>
</dbReference>
<evidence type="ECO:0000256" key="4">
    <source>
        <dbReference type="ARBA" id="ARBA00022490"/>
    </source>
</evidence>
<evidence type="ECO:0000313" key="9">
    <source>
        <dbReference type="EMBL" id="GIJ43844.1"/>
    </source>
</evidence>
<dbReference type="InterPro" id="IPR007793">
    <property type="entry name" value="DivIVA_fam"/>
</dbReference>